<gene>
    <name evidence="6" type="ORF">ASR47_1009103</name>
</gene>
<feature type="region of interest" description="Disordered" evidence="3">
    <location>
        <begin position="107"/>
        <end position="126"/>
    </location>
</feature>
<comment type="caution">
    <text evidence="6">The sequence shown here is derived from an EMBL/GenBank/DDBJ whole genome shotgun (WGS) entry which is preliminary data.</text>
</comment>
<dbReference type="InterPro" id="IPR011024">
    <property type="entry name" value="G_crystallin-like"/>
</dbReference>
<keyword evidence="2" id="KW-0677">Repeat</keyword>
<dbReference type="PROSITE" id="PS50915">
    <property type="entry name" value="CRYSTALLIN_BETA_GAMMA"/>
    <property type="match status" value="2"/>
</dbReference>
<dbReference type="Pfam" id="PF00030">
    <property type="entry name" value="Crystall"/>
    <property type="match status" value="2"/>
</dbReference>
<dbReference type="AlphaFoldDB" id="A0A1A7C4P8"/>
<dbReference type="InterPro" id="IPR001064">
    <property type="entry name" value="Beta/gamma_crystallin"/>
</dbReference>
<keyword evidence="7" id="KW-1185">Reference proteome</keyword>
<evidence type="ECO:0000256" key="2">
    <source>
        <dbReference type="ARBA" id="ARBA00022737"/>
    </source>
</evidence>
<dbReference type="Proteomes" id="UP000092713">
    <property type="component" value="Unassembled WGS sequence"/>
</dbReference>
<feature type="domain" description="Beta/gamma crystallin 'Greek key'" evidence="5">
    <location>
        <begin position="24"/>
        <end position="64"/>
    </location>
</feature>
<evidence type="ECO:0000256" key="1">
    <source>
        <dbReference type="ARBA" id="ARBA00009646"/>
    </source>
</evidence>
<accession>A0A1A7C4P8</accession>
<evidence type="ECO:0000313" key="7">
    <source>
        <dbReference type="Proteomes" id="UP000092713"/>
    </source>
</evidence>
<reference evidence="6 7" key="1">
    <citation type="submission" date="2016-04" db="EMBL/GenBank/DDBJ databases">
        <title>Draft genome sequence of Janthinobacterium psychrotolerans sp. nov., isolated from freshwater sediments in Denmark.</title>
        <authorList>
            <person name="Gong X."/>
            <person name="Skrivergaard S."/>
            <person name="Korsgaard B.S."/>
            <person name="Schreiber L."/>
            <person name="Marshall I.P."/>
            <person name="Finster K."/>
            <person name="Schramm A."/>
        </authorList>
    </citation>
    <scope>NUCLEOTIDE SEQUENCE [LARGE SCALE GENOMIC DNA]</scope>
    <source>
        <strain evidence="6 7">S3-2</strain>
    </source>
</reference>
<dbReference type="STRING" id="1747903.ASR47_1009103"/>
<proteinExistence type="inferred from homology"/>
<feature type="signal peptide" evidence="4">
    <location>
        <begin position="1"/>
        <end position="23"/>
    </location>
</feature>
<evidence type="ECO:0000259" key="5">
    <source>
        <dbReference type="PROSITE" id="PS50915"/>
    </source>
</evidence>
<organism evidence="6 7">
    <name type="scientific">Janthinobacterium psychrotolerans</name>
    <dbReference type="NCBI Taxonomy" id="1747903"/>
    <lineage>
        <taxon>Bacteria</taxon>
        <taxon>Pseudomonadati</taxon>
        <taxon>Pseudomonadota</taxon>
        <taxon>Betaproteobacteria</taxon>
        <taxon>Burkholderiales</taxon>
        <taxon>Oxalobacteraceae</taxon>
        <taxon>Janthinobacterium</taxon>
    </lineage>
</organism>
<dbReference type="SMART" id="SM00247">
    <property type="entry name" value="XTALbg"/>
    <property type="match status" value="2"/>
</dbReference>
<name>A0A1A7C4P8_9BURK</name>
<dbReference type="Gene3D" id="2.60.20.10">
    <property type="entry name" value="Crystallins"/>
    <property type="match status" value="2"/>
</dbReference>
<protein>
    <submittedName>
        <fullName evidence="6">Beta/Gamma crystallin</fullName>
    </submittedName>
</protein>
<dbReference type="SUPFAM" id="SSF49695">
    <property type="entry name" value="gamma-Crystallin-like"/>
    <property type="match status" value="1"/>
</dbReference>
<evidence type="ECO:0000313" key="6">
    <source>
        <dbReference type="EMBL" id="OBV39288.1"/>
    </source>
</evidence>
<feature type="chain" id="PRO_5008355679" evidence="4">
    <location>
        <begin position="24"/>
        <end position="209"/>
    </location>
</feature>
<dbReference type="PATRIC" id="fig|1747903.4.peg.2870"/>
<feature type="domain" description="Beta/gamma crystallin 'Greek key'" evidence="5">
    <location>
        <begin position="169"/>
        <end position="209"/>
    </location>
</feature>
<evidence type="ECO:0000256" key="4">
    <source>
        <dbReference type="SAM" id="SignalP"/>
    </source>
</evidence>
<keyword evidence="4" id="KW-0732">Signal</keyword>
<dbReference type="EMBL" id="LOCQ01000054">
    <property type="protein sequence ID" value="OBV39288.1"/>
    <property type="molecule type" value="Genomic_DNA"/>
</dbReference>
<dbReference type="RefSeq" id="WP_065308052.1">
    <property type="nucleotide sequence ID" value="NZ_LOCQ01000054.1"/>
</dbReference>
<sequence>MLKPIKHALLCTTALFATGAAQAGEMTLFQDDGFRGRSVHVRSDVSNLSQLGFNDKTSSIIVRSGNWEVCKDANFRNSCRVLQPGRYASMPGMNDAISSVREVRRGGGGGWHDGGHGGNHPGRPGNSGAVLLFPDAGMRGQPVRLDGEVRDLNRYRFNDRAQSIVINYGRWELCADANFRGRCVVMGPGNYHRLDGGLERRISSLRRVR</sequence>
<comment type="similarity">
    <text evidence="1">Belongs to the beta/gamma-crystallin family.</text>
</comment>
<feature type="compositionally biased region" description="Gly residues" evidence="3">
    <location>
        <begin position="107"/>
        <end position="120"/>
    </location>
</feature>
<evidence type="ECO:0000256" key="3">
    <source>
        <dbReference type="SAM" id="MobiDB-lite"/>
    </source>
</evidence>
<dbReference type="PANTHER" id="PTHR11818:SF42">
    <property type="entry name" value="VOLTAGE-GATED HYDROGEN CHANNEL 1"/>
    <property type="match status" value="1"/>
</dbReference>
<dbReference type="InterPro" id="IPR050252">
    <property type="entry name" value="Beta/Gamma-Crystallin"/>
</dbReference>
<dbReference type="PANTHER" id="PTHR11818">
    <property type="entry name" value="BETA/GAMMA CRYSTALLIN"/>
    <property type="match status" value="1"/>
</dbReference>